<dbReference type="STRING" id="630515.SAMN04489812_0609"/>
<evidence type="ECO:0000259" key="5">
    <source>
        <dbReference type="Pfam" id="PF00296"/>
    </source>
</evidence>
<accession>A0A1H1NQP5</accession>
<evidence type="ECO:0000256" key="2">
    <source>
        <dbReference type="ARBA" id="ARBA00022643"/>
    </source>
</evidence>
<keyword evidence="7" id="KW-1185">Reference proteome</keyword>
<dbReference type="PANTHER" id="PTHR42847">
    <property type="entry name" value="ALKANESULFONATE MONOOXYGENASE"/>
    <property type="match status" value="1"/>
</dbReference>
<dbReference type="InterPro" id="IPR036661">
    <property type="entry name" value="Luciferase-like_sf"/>
</dbReference>
<evidence type="ECO:0000313" key="7">
    <source>
        <dbReference type="Proteomes" id="UP000199103"/>
    </source>
</evidence>
<keyword evidence="1" id="KW-0285">Flavoprotein</keyword>
<reference evidence="6 7" key="1">
    <citation type="submission" date="2016-10" db="EMBL/GenBank/DDBJ databases">
        <authorList>
            <person name="de Groot N.N."/>
        </authorList>
    </citation>
    <scope>NUCLEOTIDE SEQUENCE [LARGE SCALE GENOMIC DNA]</scope>
    <source>
        <strain evidence="6 7">DSM 21800</strain>
    </source>
</reference>
<dbReference type="AlphaFoldDB" id="A0A1H1NQP5"/>
<keyword evidence="2" id="KW-0288">FMN</keyword>
<feature type="domain" description="Luciferase-like" evidence="5">
    <location>
        <begin position="21"/>
        <end position="219"/>
    </location>
</feature>
<evidence type="ECO:0000256" key="1">
    <source>
        <dbReference type="ARBA" id="ARBA00022630"/>
    </source>
</evidence>
<protein>
    <submittedName>
        <fullName evidence="6">Probable F420-dependent oxidoreductase, Rv2161c family</fullName>
    </submittedName>
</protein>
<dbReference type="InterPro" id="IPR019921">
    <property type="entry name" value="Lucif-like_OxRdtase_Rv2161c"/>
</dbReference>
<sequence>MPAGGRWLVVIMELEVVLPNESPLMPPGQLVDLAQQAEELGFRTAWLPDHLLPPGEFGATFGGVYEPLMTLGHLGALTDRIRLGTSVLVVPLRDPFLLAKQLATLQQLSAGRIVLGAGVGWSQQEFAAVGADFGRRGAITDDALALLRHLFGGGSAPYEARRFGYTEGVFAPLPEQPVEIMIGGNSDAALRRAARFGDSWQGIPAAPAAFAERAGRLADLAGDRTVAAGLRIGWQGGASGTTAEQLAGEVLEYAAVGADRVAVHFGDADDTAVRMSALVTALRARR</sequence>
<dbReference type="InterPro" id="IPR011251">
    <property type="entry name" value="Luciferase-like_dom"/>
</dbReference>
<dbReference type="NCBIfam" id="TIGR03619">
    <property type="entry name" value="F420_Rv2161c"/>
    <property type="match status" value="1"/>
</dbReference>
<keyword evidence="3" id="KW-0560">Oxidoreductase</keyword>
<organism evidence="6 7">
    <name type="scientific">Microlunatus soli</name>
    <dbReference type="NCBI Taxonomy" id="630515"/>
    <lineage>
        <taxon>Bacteria</taxon>
        <taxon>Bacillati</taxon>
        <taxon>Actinomycetota</taxon>
        <taxon>Actinomycetes</taxon>
        <taxon>Propionibacteriales</taxon>
        <taxon>Propionibacteriaceae</taxon>
        <taxon>Microlunatus</taxon>
    </lineage>
</organism>
<name>A0A1H1NQP5_9ACTN</name>
<dbReference type="Proteomes" id="UP000199103">
    <property type="component" value="Chromosome I"/>
</dbReference>
<proteinExistence type="predicted"/>
<gene>
    <name evidence="6" type="ORF">SAMN04489812_0609</name>
</gene>
<keyword evidence="4" id="KW-0503">Monooxygenase</keyword>
<dbReference type="Gene3D" id="3.20.20.30">
    <property type="entry name" value="Luciferase-like domain"/>
    <property type="match status" value="1"/>
</dbReference>
<evidence type="ECO:0000313" key="6">
    <source>
        <dbReference type="EMBL" id="SDS01302.1"/>
    </source>
</evidence>
<evidence type="ECO:0000256" key="3">
    <source>
        <dbReference type="ARBA" id="ARBA00023002"/>
    </source>
</evidence>
<dbReference type="GO" id="GO:0046306">
    <property type="term" value="P:alkanesulfonate catabolic process"/>
    <property type="evidence" value="ECO:0007669"/>
    <property type="project" value="TreeGrafter"/>
</dbReference>
<dbReference type="EMBL" id="LT629772">
    <property type="protein sequence ID" value="SDS01302.1"/>
    <property type="molecule type" value="Genomic_DNA"/>
</dbReference>
<dbReference type="GO" id="GO:0008726">
    <property type="term" value="F:alkanesulfonate monooxygenase activity"/>
    <property type="evidence" value="ECO:0007669"/>
    <property type="project" value="TreeGrafter"/>
</dbReference>
<dbReference type="Pfam" id="PF00296">
    <property type="entry name" value="Bac_luciferase"/>
    <property type="match status" value="1"/>
</dbReference>
<evidence type="ECO:0000256" key="4">
    <source>
        <dbReference type="ARBA" id="ARBA00023033"/>
    </source>
</evidence>
<dbReference type="InterPro" id="IPR050172">
    <property type="entry name" value="SsuD_RutA_monooxygenase"/>
</dbReference>
<dbReference type="PANTHER" id="PTHR42847:SF4">
    <property type="entry name" value="ALKANESULFONATE MONOOXYGENASE-RELATED"/>
    <property type="match status" value="1"/>
</dbReference>
<dbReference type="SUPFAM" id="SSF51679">
    <property type="entry name" value="Bacterial luciferase-like"/>
    <property type="match status" value="1"/>
</dbReference>